<gene>
    <name evidence="2" type="ORF">NB231_08983</name>
</gene>
<dbReference type="STRING" id="314278.NB231_08983"/>
<protein>
    <recommendedName>
        <fullName evidence="1">Carrier domain-containing protein</fullName>
    </recommendedName>
</protein>
<dbReference type="PROSITE" id="PS50075">
    <property type="entry name" value="CARRIER"/>
    <property type="match status" value="1"/>
</dbReference>
<evidence type="ECO:0000313" key="3">
    <source>
        <dbReference type="Proteomes" id="UP000003374"/>
    </source>
</evidence>
<dbReference type="InterPro" id="IPR036736">
    <property type="entry name" value="ACP-like_sf"/>
</dbReference>
<sequence length="65" mass="7125">MAPQGTRLGEDTDLISEFGLDSVNVMDLLLEVEEDFDISVPLNLLADIRTPKDLARAIVRLLEAG</sequence>
<dbReference type="Pfam" id="PF00550">
    <property type="entry name" value="PP-binding"/>
    <property type="match status" value="1"/>
</dbReference>
<evidence type="ECO:0000259" key="1">
    <source>
        <dbReference type="PROSITE" id="PS50075"/>
    </source>
</evidence>
<organism evidence="2 3">
    <name type="scientific">Nitrococcus mobilis Nb-231</name>
    <dbReference type="NCBI Taxonomy" id="314278"/>
    <lineage>
        <taxon>Bacteria</taxon>
        <taxon>Pseudomonadati</taxon>
        <taxon>Pseudomonadota</taxon>
        <taxon>Gammaproteobacteria</taxon>
        <taxon>Chromatiales</taxon>
        <taxon>Ectothiorhodospiraceae</taxon>
        <taxon>Nitrococcus</taxon>
    </lineage>
</organism>
<feature type="domain" description="Carrier" evidence="1">
    <location>
        <begin position="1"/>
        <end position="62"/>
    </location>
</feature>
<keyword evidence="3" id="KW-1185">Reference proteome</keyword>
<dbReference type="SUPFAM" id="SSF47336">
    <property type="entry name" value="ACP-like"/>
    <property type="match status" value="1"/>
</dbReference>
<reference evidence="2 3" key="1">
    <citation type="submission" date="2006-02" db="EMBL/GenBank/DDBJ databases">
        <authorList>
            <person name="Waterbury J."/>
            <person name="Ferriera S."/>
            <person name="Johnson J."/>
            <person name="Kravitz S."/>
            <person name="Halpern A."/>
            <person name="Remington K."/>
            <person name="Beeson K."/>
            <person name="Tran B."/>
            <person name="Rogers Y.-H."/>
            <person name="Friedman R."/>
            <person name="Venter J.C."/>
        </authorList>
    </citation>
    <scope>NUCLEOTIDE SEQUENCE [LARGE SCALE GENOMIC DNA]</scope>
    <source>
        <strain evidence="2 3">Nb-231</strain>
    </source>
</reference>
<comment type="caution">
    <text evidence="2">The sequence shown here is derived from an EMBL/GenBank/DDBJ whole genome shotgun (WGS) entry which is preliminary data.</text>
</comment>
<proteinExistence type="predicted"/>
<name>A4BMX4_9GAMM</name>
<dbReference type="InterPro" id="IPR009081">
    <property type="entry name" value="PP-bd_ACP"/>
</dbReference>
<dbReference type="EMBL" id="AAOF01000002">
    <property type="protein sequence ID" value="EAR22573.1"/>
    <property type="molecule type" value="Genomic_DNA"/>
</dbReference>
<accession>A4BMX4</accession>
<dbReference type="AlphaFoldDB" id="A4BMX4"/>
<evidence type="ECO:0000313" key="2">
    <source>
        <dbReference type="EMBL" id="EAR22573.1"/>
    </source>
</evidence>
<dbReference type="HOGENOM" id="CLU_108696_13_1_6"/>
<dbReference type="eggNOG" id="COG0236">
    <property type="taxonomic scope" value="Bacteria"/>
</dbReference>
<dbReference type="Proteomes" id="UP000003374">
    <property type="component" value="Unassembled WGS sequence"/>
</dbReference>
<dbReference type="Gene3D" id="1.10.1200.10">
    <property type="entry name" value="ACP-like"/>
    <property type="match status" value="1"/>
</dbReference>